<evidence type="ECO:0000313" key="2">
    <source>
        <dbReference type="EMBL" id="KAG8460411.1"/>
    </source>
</evidence>
<dbReference type="Pfam" id="PF22978">
    <property type="entry name" value="HAD_Pex22"/>
    <property type="match status" value="1"/>
</dbReference>
<dbReference type="EMBL" id="JAGTXO010000033">
    <property type="protein sequence ID" value="KAG8460411.1"/>
    <property type="molecule type" value="Genomic_DNA"/>
</dbReference>
<comment type="caution">
    <text evidence="2">The sequence shown here is derived from an EMBL/GenBank/DDBJ whole genome shotgun (WGS) entry which is preliminary data.</text>
</comment>
<dbReference type="GO" id="GO:0007031">
    <property type="term" value="P:peroxisome organization"/>
    <property type="evidence" value="ECO:0007669"/>
    <property type="project" value="InterPro"/>
</dbReference>
<dbReference type="OrthoDB" id="77656at2759"/>
<proteinExistence type="predicted"/>
<reference evidence="2" key="1">
    <citation type="submission" date="2021-05" db="EMBL/GenBank/DDBJ databases">
        <title>The genome of the haptophyte Pavlova lutheri (Diacronema luteri, Pavlovales) - a model for lipid biosynthesis in eukaryotic algae.</title>
        <authorList>
            <person name="Hulatt C.J."/>
            <person name="Posewitz M.C."/>
        </authorList>
    </citation>
    <scope>NUCLEOTIDE SEQUENCE</scope>
    <source>
        <strain evidence="2">NIVA-4/92</strain>
    </source>
</reference>
<feature type="transmembrane region" description="Helical" evidence="1">
    <location>
        <begin position="18"/>
        <end position="34"/>
    </location>
</feature>
<organism evidence="2 3">
    <name type="scientific">Diacronema lutheri</name>
    <name type="common">Unicellular marine alga</name>
    <name type="synonym">Monochrysis lutheri</name>
    <dbReference type="NCBI Taxonomy" id="2081491"/>
    <lineage>
        <taxon>Eukaryota</taxon>
        <taxon>Haptista</taxon>
        <taxon>Haptophyta</taxon>
        <taxon>Pavlovophyceae</taxon>
        <taxon>Pavlovales</taxon>
        <taxon>Pavlovaceae</taxon>
        <taxon>Diacronema</taxon>
    </lineage>
</organism>
<protein>
    <submittedName>
        <fullName evidence="2">Uncharacterized protein</fullName>
    </submittedName>
</protein>
<dbReference type="AlphaFoldDB" id="A0A8J5X7X4"/>
<sequence>MGSALIALLRQWLASNRSTLYALAAALLIAYLFYRPPPPNVGAQAACPGRGRAKARPRVTISTAHGVVFAPGAGTTFELAAGACDALRRLAAFADVYLITPNVTLDSHEAELRAALAREGVFDFPGFDARKVLVCSTAVGRTAMCRQIEPALHIDSASDIVEGLAPHVPHVALISAAPGQRAPGRDNVLSASSLGELVDLYADSMSFS</sequence>
<dbReference type="Proteomes" id="UP000751190">
    <property type="component" value="Unassembled WGS sequence"/>
</dbReference>
<dbReference type="InterPro" id="IPR037485">
    <property type="entry name" value="PEX22"/>
</dbReference>
<dbReference type="PANTHER" id="PTHR34126">
    <property type="entry name" value="PEROXISOME BIOGENESIS PROTEIN 22"/>
    <property type="match status" value="1"/>
</dbReference>
<keyword evidence="1" id="KW-0812">Transmembrane</keyword>
<accession>A0A8J5X7X4</accession>
<dbReference type="PANTHER" id="PTHR34126:SF1">
    <property type="entry name" value="PEROXISOME BIOGENESIS PROTEIN 22"/>
    <property type="match status" value="1"/>
</dbReference>
<evidence type="ECO:0000256" key="1">
    <source>
        <dbReference type="SAM" id="Phobius"/>
    </source>
</evidence>
<name>A0A8J5X7X4_DIALT</name>
<keyword evidence="1" id="KW-1133">Transmembrane helix</keyword>
<evidence type="ECO:0000313" key="3">
    <source>
        <dbReference type="Proteomes" id="UP000751190"/>
    </source>
</evidence>
<dbReference type="OMA" id="HIDSASD"/>
<keyword evidence="1" id="KW-0472">Membrane</keyword>
<keyword evidence="3" id="KW-1185">Reference proteome</keyword>
<gene>
    <name evidence="2" type="ORF">KFE25_011902</name>
</gene>